<evidence type="ECO:0000313" key="11">
    <source>
        <dbReference type="EMBL" id="EEF24512.1"/>
    </source>
</evidence>
<keyword evidence="5" id="KW-0408">Iron</keyword>
<keyword evidence="6" id="KW-0406">Ion transport</keyword>
<dbReference type="InterPro" id="IPR039426">
    <property type="entry name" value="TonB-dep_rcpt-like"/>
</dbReference>
<feature type="non-terminal residue" evidence="11">
    <location>
        <position position="417"/>
    </location>
</feature>
<keyword evidence="7" id="KW-0798">TonB box</keyword>
<dbReference type="Proteomes" id="UP000008311">
    <property type="component" value="Unassembled WGS sequence"/>
</dbReference>
<dbReference type="Gene3D" id="2.40.170.20">
    <property type="entry name" value="TonB-dependent receptor, beta-barrel domain"/>
    <property type="match status" value="1"/>
</dbReference>
<dbReference type="PANTHER" id="PTHR32552">
    <property type="entry name" value="FERRICHROME IRON RECEPTOR-RELATED"/>
    <property type="match status" value="1"/>
</dbReference>
<dbReference type="SUPFAM" id="SSF56935">
    <property type="entry name" value="Porins"/>
    <property type="match status" value="1"/>
</dbReference>
<protein>
    <recommendedName>
        <fullName evidence="10">TonB-dependent receptor plug domain-containing protein</fullName>
    </recommendedName>
</protein>
<evidence type="ECO:0000256" key="2">
    <source>
        <dbReference type="ARBA" id="ARBA00022448"/>
    </source>
</evidence>
<evidence type="ECO:0000256" key="7">
    <source>
        <dbReference type="ARBA" id="ARBA00023077"/>
    </source>
</evidence>
<dbReference type="InParanoid" id="B9TI02"/>
<dbReference type="PANTHER" id="PTHR32552:SF81">
    <property type="entry name" value="TONB-DEPENDENT OUTER MEMBRANE RECEPTOR"/>
    <property type="match status" value="1"/>
</dbReference>
<dbReference type="PROSITE" id="PS52016">
    <property type="entry name" value="TONB_DEPENDENT_REC_3"/>
    <property type="match status" value="1"/>
</dbReference>
<evidence type="ECO:0000256" key="1">
    <source>
        <dbReference type="ARBA" id="ARBA00004571"/>
    </source>
</evidence>
<dbReference type="Pfam" id="PF07715">
    <property type="entry name" value="Plug"/>
    <property type="match status" value="1"/>
</dbReference>
<sequence>MPAVAAPTASGLEEVTVTARRREEQIQEVPLAITALTGEALEKAGVQGVEDLRFRAPALQVSPSPFGSAVPGYTIRGQRQLESIITQDPSVGIYVDEVVQQRPHGTNQGFFDIQSVQVLKGPQGTLFGRSTTGGAVLIKSNTPELGAAKGELGVSVGNYNAVTTDAMANIPAGPDLAFRIAGQFTHHDGYTDNITTGKEQDDDNTRAIRLSMLANITDALQNTLILSTFHSDNNGTAFKLTRVNPNLGAGAIGRLLGPTLNTLNGEDFHTVAGNYVGLEDVDTSDVANTTTYDFSGMTLKNILGYRYVDSDVAFDYDGAPANYFQSRNFLRSYQFSDELQLLGKAFDDSVDWITGLYYFNEFGRDTQNSLLAGTRANDGKAENTSKSVFAHATWHLPWLDKKLSFTAGARYTEDERE</sequence>
<gene>
    <name evidence="11" type="ORF">RCOM_1871980</name>
</gene>
<evidence type="ECO:0000256" key="8">
    <source>
        <dbReference type="ARBA" id="ARBA00023136"/>
    </source>
</evidence>
<dbReference type="EMBL" id="EQ982036">
    <property type="protein sequence ID" value="EEF24512.1"/>
    <property type="molecule type" value="Genomic_DNA"/>
</dbReference>
<dbReference type="STRING" id="3988.B9TI02"/>
<dbReference type="InterPro" id="IPR036942">
    <property type="entry name" value="Beta-barrel_TonB_sf"/>
</dbReference>
<dbReference type="GO" id="GO:0006826">
    <property type="term" value="P:iron ion transport"/>
    <property type="evidence" value="ECO:0007669"/>
    <property type="project" value="UniProtKB-KW"/>
</dbReference>
<accession>B9TI02</accession>
<keyword evidence="4" id="KW-0812">Transmembrane</keyword>
<feature type="domain" description="TonB-dependent receptor plug" evidence="10">
    <location>
        <begin position="26"/>
        <end position="135"/>
    </location>
</feature>
<reference evidence="12" key="1">
    <citation type="journal article" date="2010" name="Nat. Biotechnol.">
        <title>Draft genome sequence of the oilseed species Ricinus communis.</title>
        <authorList>
            <person name="Chan A.P."/>
            <person name="Crabtree J."/>
            <person name="Zhao Q."/>
            <person name="Lorenzi H."/>
            <person name="Orvis J."/>
            <person name="Puiu D."/>
            <person name="Melake-Berhan A."/>
            <person name="Jones K.M."/>
            <person name="Redman J."/>
            <person name="Chen G."/>
            <person name="Cahoon E.B."/>
            <person name="Gedil M."/>
            <person name="Stanke M."/>
            <person name="Haas B.J."/>
            <person name="Wortman J.R."/>
            <person name="Fraser-Liggett C.M."/>
            <person name="Ravel J."/>
            <person name="Rabinowicz P.D."/>
        </authorList>
    </citation>
    <scope>NUCLEOTIDE SEQUENCE [LARGE SCALE GENOMIC DNA]</scope>
    <source>
        <strain evidence="12">cv. Hale</strain>
    </source>
</reference>
<keyword evidence="3" id="KW-0410">Iron transport</keyword>
<evidence type="ECO:0000256" key="9">
    <source>
        <dbReference type="ARBA" id="ARBA00023237"/>
    </source>
</evidence>
<comment type="subcellular location">
    <subcellularLocation>
        <location evidence="1">Cell outer membrane</location>
        <topology evidence="1">Multi-pass membrane protein</topology>
    </subcellularLocation>
</comment>
<dbReference type="AlphaFoldDB" id="B9TI02"/>
<keyword evidence="9" id="KW-0998">Cell outer membrane</keyword>
<evidence type="ECO:0000256" key="5">
    <source>
        <dbReference type="ARBA" id="ARBA00023004"/>
    </source>
</evidence>
<evidence type="ECO:0000256" key="6">
    <source>
        <dbReference type="ARBA" id="ARBA00023065"/>
    </source>
</evidence>
<evidence type="ECO:0000313" key="12">
    <source>
        <dbReference type="Proteomes" id="UP000008311"/>
    </source>
</evidence>
<keyword evidence="12" id="KW-1185">Reference proteome</keyword>
<name>B9TI02_RICCO</name>
<keyword evidence="8" id="KW-0472">Membrane</keyword>
<keyword evidence="2" id="KW-0813">Transport</keyword>
<evidence type="ECO:0000256" key="3">
    <source>
        <dbReference type="ARBA" id="ARBA00022496"/>
    </source>
</evidence>
<organism evidence="11 12">
    <name type="scientific">Ricinus communis</name>
    <name type="common">Castor bean</name>
    <dbReference type="NCBI Taxonomy" id="3988"/>
    <lineage>
        <taxon>Eukaryota</taxon>
        <taxon>Viridiplantae</taxon>
        <taxon>Streptophyta</taxon>
        <taxon>Embryophyta</taxon>
        <taxon>Tracheophyta</taxon>
        <taxon>Spermatophyta</taxon>
        <taxon>Magnoliopsida</taxon>
        <taxon>eudicotyledons</taxon>
        <taxon>Gunneridae</taxon>
        <taxon>Pentapetalae</taxon>
        <taxon>rosids</taxon>
        <taxon>fabids</taxon>
        <taxon>Malpighiales</taxon>
        <taxon>Euphorbiaceae</taxon>
        <taxon>Acalyphoideae</taxon>
        <taxon>Acalypheae</taxon>
        <taxon>Ricinus</taxon>
    </lineage>
</organism>
<evidence type="ECO:0000259" key="10">
    <source>
        <dbReference type="Pfam" id="PF07715"/>
    </source>
</evidence>
<evidence type="ECO:0000256" key="4">
    <source>
        <dbReference type="ARBA" id="ARBA00022692"/>
    </source>
</evidence>
<dbReference type="InterPro" id="IPR012910">
    <property type="entry name" value="Plug_dom"/>
</dbReference>
<proteinExistence type="predicted"/>